<feature type="transmembrane region" description="Helical" evidence="1">
    <location>
        <begin position="155"/>
        <end position="176"/>
    </location>
</feature>
<sequence>MLVLWLMFALLPVEMLHGFLLHSGVNLPLSVGQAFKLILLASLLFSFFIELNGLFICLFLFCLLFIPSLGQSLSKLEIGFLFKDFIKISRYLMPLIVFLFFKKIIERGRSNEMNLIFKLVQFSYLVFVFNILLKYIGLGYAMYPNGDIGSKGFFFAGNETSALLIILSAIIGFNLFKKGKKLSYFLFFLFNLFIGLTISSKTGTLGVLIVFLLIPVKQFQLKIRLRYVKNIIISILLIVPVVVVSTWKFIVASPVFTRLKFFWHELDFLTFIFSNRNNFLKNAWKVYWEEYNFLEKIIGVGQTNYEILNGNSIVEIDIADIFFAYGFVGLLLFVFIMFLSYYQAKIFRATNRHPFAGLAVLMIFVLLGISTIAGHVYSSGMSAVFIGLVFSLMYLKKDANAI</sequence>
<dbReference type="GO" id="GO:0016874">
    <property type="term" value="F:ligase activity"/>
    <property type="evidence" value="ECO:0007669"/>
    <property type="project" value="UniProtKB-KW"/>
</dbReference>
<keyword evidence="2" id="KW-0436">Ligase</keyword>
<evidence type="ECO:0000256" key="1">
    <source>
        <dbReference type="SAM" id="Phobius"/>
    </source>
</evidence>
<reference evidence="3" key="1">
    <citation type="submission" date="2016-10" db="EMBL/GenBank/DDBJ databases">
        <authorList>
            <person name="Varghese N."/>
            <person name="Submissions S."/>
        </authorList>
    </citation>
    <scope>NUCLEOTIDE SEQUENCE [LARGE SCALE GENOMIC DNA]</scope>
    <source>
        <strain evidence="3">DSM 16471</strain>
    </source>
</reference>
<keyword evidence="1" id="KW-0812">Transmembrane</keyword>
<keyword evidence="1" id="KW-1133">Transmembrane helix</keyword>
<gene>
    <name evidence="2" type="ORF">SAMN04488008_10631</name>
</gene>
<feature type="transmembrane region" description="Helical" evidence="1">
    <location>
        <begin position="182"/>
        <end position="215"/>
    </location>
</feature>
<feature type="transmembrane region" description="Helical" evidence="1">
    <location>
        <begin position="227"/>
        <end position="250"/>
    </location>
</feature>
<proteinExistence type="predicted"/>
<keyword evidence="3" id="KW-1185">Reference proteome</keyword>
<accession>A0A1H7TI40</accession>
<feature type="transmembrane region" description="Helical" evidence="1">
    <location>
        <begin position="88"/>
        <end position="105"/>
    </location>
</feature>
<protein>
    <submittedName>
        <fullName evidence="2">O-antigen ligase like membrane protein</fullName>
    </submittedName>
</protein>
<dbReference type="InterPro" id="IPR049504">
    <property type="entry name" value="O-antigen_lig"/>
</dbReference>
<evidence type="ECO:0000313" key="2">
    <source>
        <dbReference type="EMBL" id="SEL84074.1"/>
    </source>
</evidence>
<feature type="transmembrane region" description="Helical" evidence="1">
    <location>
        <begin position="379"/>
        <end position="395"/>
    </location>
</feature>
<feature type="transmembrane region" description="Helical" evidence="1">
    <location>
        <begin position="322"/>
        <end position="342"/>
    </location>
</feature>
<feature type="transmembrane region" description="Helical" evidence="1">
    <location>
        <begin position="34"/>
        <end position="67"/>
    </location>
</feature>
<name>A0A1H7TI40_9FLAO</name>
<dbReference type="Pfam" id="PF13425">
    <property type="entry name" value="O-antigen_lig"/>
    <property type="match status" value="1"/>
</dbReference>
<dbReference type="STRING" id="228957.SAMN04488008_10631"/>
<dbReference type="Proteomes" id="UP000198990">
    <property type="component" value="Unassembled WGS sequence"/>
</dbReference>
<organism evidence="2 3">
    <name type="scientific">Maribacter orientalis</name>
    <dbReference type="NCBI Taxonomy" id="228957"/>
    <lineage>
        <taxon>Bacteria</taxon>
        <taxon>Pseudomonadati</taxon>
        <taxon>Bacteroidota</taxon>
        <taxon>Flavobacteriia</taxon>
        <taxon>Flavobacteriales</taxon>
        <taxon>Flavobacteriaceae</taxon>
        <taxon>Maribacter</taxon>
    </lineage>
</organism>
<dbReference type="EMBL" id="FNZN01000006">
    <property type="protein sequence ID" value="SEL84074.1"/>
    <property type="molecule type" value="Genomic_DNA"/>
</dbReference>
<feature type="transmembrane region" description="Helical" evidence="1">
    <location>
        <begin position="125"/>
        <end position="143"/>
    </location>
</feature>
<keyword evidence="1" id="KW-0472">Membrane</keyword>
<evidence type="ECO:0000313" key="3">
    <source>
        <dbReference type="Proteomes" id="UP000198990"/>
    </source>
</evidence>
<dbReference type="AlphaFoldDB" id="A0A1H7TI40"/>